<dbReference type="Proteomes" id="UP000052020">
    <property type="component" value="Unassembled WGS sequence"/>
</dbReference>
<sequence length="948" mass="102551">MLVPRRILILSLIVGASTWLAPPTVRADATTERLSRDIEAAITQIRMLEKAARLPEGKSPVGPAIVELTGYQDAIARGGLSEAELALVRAGVEIAPVRAETAIRARLSGTRAHFAQALGRLEGLARSLGLELIGFDLAQQGLEDLRDAETGEIGDLSRQLIDFHKNVWLPLERGVGRSARANRKTYYVVLPRRSTSMMVLAATFIQEARLERGQPLALAGAQASVPAARTISIGIEPDAPWANGNPEAFKVTPQKRAYTLLAGASEVGLLRGCAEAAEAIATGATLRAATHTPGMVCRGVVIPLPAWDRGDDGAWFYDADWWLRTLRRLARARYNIIVLRGKEPLPHLLRPRGKDVSAATLGRRMGTLDWVLDVARDHGFTVGLFWDSPPAGGPEWTRALSEEMLRTYYGIGAVGCAGNVAHWKALIEAVTAYREETGLARALMLPAWLEEWRGIAEALPRDHRVWTLARFNGQMLDVTARPHQSLGDLPGTGCAFFDGLVNLSPYGFGSAEFINECLGEAARAGAEGIIVSPLDPGRWPATGLRAGASDQTNRDWAWYDAFGLYAWDPESKFDAKRWQTAWGVAVDEPAAGRAVERTAHFLSAALPTIVTEFWLGPTWLPQLNALPTPDGSWRWATLDDLIAARSVDSPIYWQKGPVVLGIAEFVADPGGSRASGARLTPPEVQGMLRATMAEARSHYGNAAARAKHSDLVAALGADLECLESTVSFWDRRISAAIALQTFRSGGRQSEKQRAVRLAGGALDDYRRLLVALEKHYGPDVFSTVETAELVAEAEQELSELSGKPVAPTPMPAPMPTPSPVGTGEIIATPGGDAVRPLLEALRPKAEEAGWTLMTVSGAVPESLPRCRMLLIDDIDRALPETRHAEVLDWVKMGGRVIVWSMRRAHSDFFPYLLVVGEGETKSMAFADVDSLLLGDLRGAAVQAARAVG</sequence>
<evidence type="ECO:0000313" key="2">
    <source>
        <dbReference type="EMBL" id="KPJ62830.1"/>
    </source>
</evidence>
<feature type="chain" id="PRO_5006640140" description="Beta-hexosaminidase bacterial type N-terminal domain-containing protein" evidence="1">
    <location>
        <begin position="28"/>
        <end position="948"/>
    </location>
</feature>
<name>A0A0S7XK41_9BACT</name>
<reference evidence="2 3" key="1">
    <citation type="journal article" date="2015" name="Microbiome">
        <title>Genomic resolution of linkages in carbon, nitrogen, and sulfur cycling among widespread estuary sediment bacteria.</title>
        <authorList>
            <person name="Baker B.J."/>
            <person name="Lazar C.S."/>
            <person name="Teske A.P."/>
            <person name="Dick G.J."/>
        </authorList>
    </citation>
    <scope>NUCLEOTIDE SEQUENCE [LARGE SCALE GENOMIC DNA]</scope>
    <source>
        <strain evidence="2">DG_56</strain>
    </source>
</reference>
<dbReference type="EMBL" id="LIZY01000101">
    <property type="protein sequence ID" value="KPJ62830.1"/>
    <property type="molecule type" value="Genomic_DNA"/>
</dbReference>
<feature type="signal peptide" evidence="1">
    <location>
        <begin position="1"/>
        <end position="27"/>
    </location>
</feature>
<comment type="caution">
    <text evidence="2">The sequence shown here is derived from an EMBL/GenBank/DDBJ whole genome shotgun (WGS) entry which is preliminary data.</text>
</comment>
<feature type="non-terminal residue" evidence="2">
    <location>
        <position position="948"/>
    </location>
</feature>
<dbReference type="AlphaFoldDB" id="A0A0S7XK41"/>
<keyword evidence="1" id="KW-0732">Signal</keyword>
<evidence type="ECO:0000256" key="1">
    <source>
        <dbReference type="SAM" id="SignalP"/>
    </source>
</evidence>
<evidence type="ECO:0008006" key="4">
    <source>
        <dbReference type="Google" id="ProtNLM"/>
    </source>
</evidence>
<gene>
    <name evidence="2" type="ORF">AMK68_04475</name>
</gene>
<protein>
    <recommendedName>
        <fullName evidence="4">Beta-hexosaminidase bacterial type N-terminal domain-containing protein</fullName>
    </recommendedName>
</protein>
<accession>A0A0S7XK41</accession>
<proteinExistence type="predicted"/>
<evidence type="ECO:0000313" key="3">
    <source>
        <dbReference type="Proteomes" id="UP000052020"/>
    </source>
</evidence>
<organism evidence="2 3">
    <name type="scientific">candidate division KD3-62 bacterium DG_56</name>
    <dbReference type="NCBI Taxonomy" id="1704032"/>
    <lineage>
        <taxon>Bacteria</taxon>
        <taxon>candidate division KD3-62</taxon>
    </lineage>
</organism>